<dbReference type="Gene3D" id="2.30.30.380">
    <property type="entry name" value="Zn-finger domain of Sec23/24"/>
    <property type="match status" value="1"/>
</dbReference>
<proteinExistence type="predicted"/>
<keyword evidence="2" id="KW-0676">Redox-active center</keyword>
<evidence type="ECO:0000256" key="2">
    <source>
        <dbReference type="ARBA" id="ARBA00023284"/>
    </source>
</evidence>
<dbReference type="PANTHER" id="PTHR45663:SF40">
    <property type="entry name" value="THIOREDOXIN 2"/>
    <property type="match status" value="1"/>
</dbReference>
<feature type="domain" description="Thioredoxin" evidence="3">
    <location>
        <begin position="13"/>
        <end position="143"/>
    </location>
</feature>
<dbReference type="GO" id="GO:0015035">
    <property type="term" value="F:protein-disulfide reductase activity"/>
    <property type="evidence" value="ECO:0007669"/>
    <property type="project" value="TreeGrafter"/>
</dbReference>
<name>A0A420E985_9ALTE</name>
<evidence type="ECO:0000259" key="3">
    <source>
        <dbReference type="PROSITE" id="PS51352"/>
    </source>
</evidence>
<sequence>MSDKSIVVCPYCLSKNRVAPERREQDPVCGQCKKALFDGQVFSVDKAAFDRLNQGGFPLVVDFWASWCGPCLSIAPLYTQLASDNRYRARFVKVNTEEQTDLAGQFAIRSIPTFMVFENGVKSSQQAGALPKEPFAMWLDQVL</sequence>
<dbReference type="PANTHER" id="PTHR45663">
    <property type="entry name" value="GEO12009P1"/>
    <property type="match status" value="1"/>
</dbReference>
<evidence type="ECO:0000313" key="5">
    <source>
        <dbReference type="Proteomes" id="UP000286482"/>
    </source>
</evidence>
<dbReference type="Pfam" id="PF21352">
    <property type="entry name" value="Zn_ribbon_Thio2"/>
    <property type="match status" value="1"/>
</dbReference>
<dbReference type="PRINTS" id="PR00421">
    <property type="entry name" value="THIOREDOXIN"/>
</dbReference>
<dbReference type="Pfam" id="PF00085">
    <property type="entry name" value="Thioredoxin"/>
    <property type="match status" value="1"/>
</dbReference>
<dbReference type="Gene3D" id="3.40.30.10">
    <property type="entry name" value="Glutaredoxin"/>
    <property type="match status" value="1"/>
</dbReference>
<dbReference type="PROSITE" id="PS51352">
    <property type="entry name" value="THIOREDOXIN_2"/>
    <property type="match status" value="1"/>
</dbReference>
<dbReference type="CDD" id="cd02947">
    <property type="entry name" value="TRX_family"/>
    <property type="match status" value="1"/>
</dbReference>
<dbReference type="InterPro" id="IPR017937">
    <property type="entry name" value="Thioredoxin_CS"/>
</dbReference>
<dbReference type="InterPro" id="IPR013766">
    <property type="entry name" value="Thioredoxin_domain"/>
</dbReference>
<dbReference type="OrthoDB" id="9790390at2"/>
<keyword evidence="5" id="KW-1185">Reference proteome</keyword>
<accession>A0A420E985</accession>
<evidence type="ECO:0000313" key="4">
    <source>
        <dbReference type="EMBL" id="RKF15652.1"/>
    </source>
</evidence>
<dbReference type="EMBL" id="RAQO01000008">
    <property type="protein sequence ID" value="RKF15652.1"/>
    <property type="molecule type" value="Genomic_DNA"/>
</dbReference>
<dbReference type="RefSeq" id="WP_120355738.1">
    <property type="nucleotide sequence ID" value="NZ_RAQO01000008.1"/>
</dbReference>
<dbReference type="GO" id="GO:0005829">
    <property type="term" value="C:cytosol"/>
    <property type="evidence" value="ECO:0007669"/>
    <property type="project" value="TreeGrafter"/>
</dbReference>
<dbReference type="SUPFAM" id="SSF52833">
    <property type="entry name" value="Thioredoxin-like"/>
    <property type="match status" value="1"/>
</dbReference>
<dbReference type="Proteomes" id="UP000286482">
    <property type="component" value="Unassembled WGS sequence"/>
</dbReference>
<dbReference type="AlphaFoldDB" id="A0A420E985"/>
<protein>
    <submittedName>
        <fullName evidence="4">Thioredoxin TrxC</fullName>
    </submittedName>
</protein>
<gene>
    <name evidence="4" type="primary">trxC</name>
    <name evidence="4" type="ORF">DBZ36_14800</name>
</gene>
<dbReference type="InterPro" id="IPR049299">
    <property type="entry name" value="Thio2_N"/>
</dbReference>
<evidence type="ECO:0000256" key="1">
    <source>
        <dbReference type="ARBA" id="ARBA00023157"/>
    </source>
</evidence>
<dbReference type="PROSITE" id="PS00194">
    <property type="entry name" value="THIOREDOXIN_1"/>
    <property type="match status" value="1"/>
</dbReference>
<keyword evidence="1" id="KW-1015">Disulfide bond</keyword>
<dbReference type="InterPro" id="IPR036249">
    <property type="entry name" value="Thioredoxin-like_sf"/>
</dbReference>
<reference evidence="4 5" key="1">
    <citation type="submission" date="2018-09" db="EMBL/GenBank/DDBJ databases">
        <authorList>
            <person name="Wang Z."/>
        </authorList>
    </citation>
    <scope>NUCLEOTIDE SEQUENCE [LARGE SCALE GENOMIC DNA]</scope>
    <source>
        <strain evidence="4 5">ALS 81</strain>
    </source>
</reference>
<comment type="caution">
    <text evidence="4">The sequence shown here is derived from an EMBL/GenBank/DDBJ whole genome shotgun (WGS) entry which is preliminary data.</text>
</comment>
<organism evidence="4 5">
    <name type="scientific">Alginatibacterium sediminis</name>
    <dbReference type="NCBI Taxonomy" id="2164068"/>
    <lineage>
        <taxon>Bacteria</taxon>
        <taxon>Pseudomonadati</taxon>
        <taxon>Pseudomonadota</taxon>
        <taxon>Gammaproteobacteria</taxon>
        <taxon>Alteromonadales</taxon>
        <taxon>Alteromonadaceae</taxon>
        <taxon>Alginatibacterium</taxon>
    </lineage>
</organism>
<dbReference type="NCBIfam" id="NF008229">
    <property type="entry name" value="PRK10996.1"/>
    <property type="match status" value="1"/>
</dbReference>